<keyword evidence="3" id="KW-1185">Reference proteome</keyword>
<feature type="compositionally biased region" description="Basic and acidic residues" evidence="1">
    <location>
        <begin position="1"/>
        <end position="21"/>
    </location>
</feature>
<protein>
    <submittedName>
        <fullName evidence="2">Uncharacterized protein</fullName>
    </submittedName>
</protein>
<accession>A0A409WMD0</accession>
<evidence type="ECO:0000256" key="1">
    <source>
        <dbReference type="SAM" id="MobiDB-lite"/>
    </source>
</evidence>
<sequence>MAARSQYERGPRREIASERRVVPSLHPSRLVQPSNTDDDPRERAAVPAASAYLVLLLLRLPQSHSLAETVLQPRPAATFKEQSRIALEPGPSVPRTAASFPSSINFFFFLKPRT</sequence>
<comment type="caution">
    <text evidence="2">The sequence shown here is derived from an EMBL/GenBank/DDBJ whole genome shotgun (WGS) entry which is preliminary data.</text>
</comment>
<evidence type="ECO:0000313" key="3">
    <source>
        <dbReference type="Proteomes" id="UP000283269"/>
    </source>
</evidence>
<evidence type="ECO:0000313" key="2">
    <source>
        <dbReference type="EMBL" id="PPQ79642.1"/>
    </source>
</evidence>
<dbReference type="InParanoid" id="A0A409WMD0"/>
<proteinExistence type="predicted"/>
<dbReference type="EMBL" id="NHYD01003369">
    <property type="protein sequence ID" value="PPQ79642.1"/>
    <property type="molecule type" value="Genomic_DNA"/>
</dbReference>
<dbReference type="AlphaFoldDB" id="A0A409WMD0"/>
<reference evidence="2 3" key="1">
    <citation type="journal article" date="2018" name="Evol. Lett.">
        <title>Horizontal gene cluster transfer increased hallucinogenic mushroom diversity.</title>
        <authorList>
            <person name="Reynolds H.T."/>
            <person name="Vijayakumar V."/>
            <person name="Gluck-Thaler E."/>
            <person name="Korotkin H.B."/>
            <person name="Matheny P.B."/>
            <person name="Slot J.C."/>
        </authorList>
    </citation>
    <scope>NUCLEOTIDE SEQUENCE [LARGE SCALE GENOMIC DNA]</scope>
    <source>
        <strain evidence="2 3">2631</strain>
    </source>
</reference>
<dbReference type="Proteomes" id="UP000283269">
    <property type="component" value="Unassembled WGS sequence"/>
</dbReference>
<name>A0A409WMD0_PSICY</name>
<feature type="region of interest" description="Disordered" evidence="1">
    <location>
        <begin position="1"/>
        <end position="42"/>
    </location>
</feature>
<gene>
    <name evidence="2" type="ORF">CVT25_003227</name>
</gene>
<organism evidence="2 3">
    <name type="scientific">Psilocybe cyanescens</name>
    <dbReference type="NCBI Taxonomy" id="93625"/>
    <lineage>
        <taxon>Eukaryota</taxon>
        <taxon>Fungi</taxon>
        <taxon>Dikarya</taxon>
        <taxon>Basidiomycota</taxon>
        <taxon>Agaricomycotina</taxon>
        <taxon>Agaricomycetes</taxon>
        <taxon>Agaricomycetidae</taxon>
        <taxon>Agaricales</taxon>
        <taxon>Agaricineae</taxon>
        <taxon>Strophariaceae</taxon>
        <taxon>Psilocybe</taxon>
    </lineage>
</organism>